<reference evidence="8 9" key="1">
    <citation type="submission" date="2017-08" db="EMBL/GenBank/DDBJ databases">
        <title>Identification and genetic characteristics of simultaneous BTEX- and naphthalene-degrading Paraburkholderia sp. BN5 isolated from petroleum-contaminated soil.</title>
        <authorList>
            <person name="Lee Y."/>
            <person name="Jeon C.O."/>
        </authorList>
    </citation>
    <scope>NUCLEOTIDE SEQUENCE [LARGE SCALE GENOMIC DNA]</scope>
    <source>
        <strain evidence="8 9">BN5</strain>
        <plasmid evidence="8 9">pBN3</plasmid>
    </source>
</reference>
<accession>A0A248VYV4</accession>
<dbReference type="Proteomes" id="UP000215158">
    <property type="component" value="Plasmid pBN3"/>
</dbReference>
<sequence length="94" mass="10973">MERYKNLLAQKEQLEKLIAEARKKEAAAELERVREAVAEFGFSPEDVFGKRRRDAGVPVAPKYRNPETGETWSGRGRAPRWLKDQDLERFRITK</sequence>
<keyword evidence="9" id="KW-1185">Reference proteome</keyword>
<dbReference type="KEGG" id="parb:CJU94_39465"/>
<dbReference type="Gene3D" id="4.10.430.30">
    <property type="match status" value="1"/>
</dbReference>
<evidence type="ECO:0000256" key="2">
    <source>
        <dbReference type="ARBA" id="ARBA00010610"/>
    </source>
</evidence>
<keyword evidence="8" id="KW-0614">Plasmid</keyword>
<name>A0A248VYV4_9BURK</name>
<feature type="region of interest" description="Disordered" evidence="6">
    <location>
        <begin position="57"/>
        <end position="78"/>
    </location>
</feature>
<dbReference type="GO" id="GO:0003677">
    <property type="term" value="F:DNA binding"/>
    <property type="evidence" value="ECO:0007669"/>
    <property type="project" value="UniProtKB-KW"/>
</dbReference>
<feature type="domain" description="DNA-binding protein H-NS-like C-terminal" evidence="7">
    <location>
        <begin position="49"/>
        <end position="92"/>
    </location>
</feature>
<protein>
    <submittedName>
        <fullName evidence="8">Histone</fullName>
    </submittedName>
</protein>
<evidence type="ECO:0000256" key="4">
    <source>
        <dbReference type="ARBA" id="ARBA00023125"/>
    </source>
</evidence>
<comment type="similarity">
    <text evidence="2">Belongs to the histone-like protein H-NS family.</text>
</comment>
<dbReference type="Pfam" id="PF00816">
    <property type="entry name" value="Histone_HNS"/>
    <property type="match status" value="1"/>
</dbReference>
<dbReference type="OrthoDB" id="5297879at2"/>
<keyword evidence="3" id="KW-0963">Cytoplasm</keyword>
<keyword evidence="4" id="KW-0238">DNA-binding</keyword>
<gene>
    <name evidence="8" type="ORF">CJU94_39465</name>
</gene>
<dbReference type="PANTHER" id="PTHR38097:SF2">
    <property type="entry name" value="DNA-BINDING PROTEIN STPA"/>
    <property type="match status" value="1"/>
</dbReference>
<dbReference type="AlphaFoldDB" id="A0A248VYV4"/>
<evidence type="ECO:0000256" key="3">
    <source>
        <dbReference type="ARBA" id="ARBA00022490"/>
    </source>
</evidence>
<keyword evidence="5" id="KW-0175">Coiled coil</keyword>
<organism evidence="8 9">
    <name type="scientific">Paraburkholderia aromaticivorans</name>
    <dbReference type="NCBI Taxonomy" id="2026199"/>
    <lineage>
        <taxon>Bacteria</taxon>
        <taxon>Pseudomonadati</taxon>
        <taxon>Pseudomonadota</taxon>
        <taxon>Betaproteobacteria</taxon>
        <taxon>Burkholderiales</taxon>
        <taxon>Burkholderiaceae</taxon>
        <taxon>Paraburkholderia</taxon>
    </lineage>
</organism>
<feature type="coiled-coil region" evidence="5">
    <location>
        <begin position="4"/>
        <end position="36"/>
    </location>
</feature>
<dbReference type="SUPFAM" id="SSF81273">
    <property type="entry name" value="H-NS histone-like proteins"/>
    <property type="match status" value="1"/>
</dbReference>
<dbReference type="PANTHER" id="PTHR38097">
    <property type="match status" value="1"/>
</dbReference>
<evidence type="ECO:0000313" key="8">
    <source>
        <dbReference type="EMBL" id="ASW04226.1"/>
    </source>
</evidence>
<comment type="subcellular location">
    <subcellularLocation>
        <location evidence="1">Cytoplasm</location>
        <location evidence="1">Nucleoid</location>
    </subcellularLocation>
</comment>
<evidence type="ECO:0000256" key="6">
    <source>
        <dbReference type="SAM" id="MobiDB-lite"/>
    </source>
</evidence>
<dbReference type="RefSeq" id="WP_095423905.1">
    <property type="nucleotide sequence ID" value="NZ_CP022993.1"/>
</dbReference>
<evidence type="ECO:0000259" key="7">
    <source>
        <dbReference type="SMART" id="SM00528"/>
    </source>
</evidence>
<proteinExistence type="inferred from homology"/>
<dbReference type="EMBL" id="CP022993">
    <property type="protein sequence ID" value="ASW04226.1"/>
    <property type="molecule type" value="Genomic_DNA"/>
</dbReference>
<evidence type="ECO:0000256" key="5">
    <source>
        <dbReference type="SAM" id="Coils"/>
    </source>
</evidence>
<dbReference type="GO" id="GO:0009295">
    <property type="term" value="C:nucleoid"/>
    <property type="evidence" value="ECO:0007669"/>
    <property type="project" value="UniProtKB-SubCell"/>
</dbReference>
<dbReference type="SMART" id="SM00528">
    <property type="entry name" value="HNS"/>
    <property type="match status" value="1"/>
</dbReference>
<evidence type="ECO:0000313" key="9">
    <source>
        <dbReference type="Proteomes" id="UP000215158"/>
    </source>
</evidence>
<geneLocation type="plasmid" evidence="8 9">
    <name>pBN3</name>
</geneLocation>
<evidence type="ECO:0000256" key="1">
    <source>
        <dbReference type="ARBA" id="ARBA00004453"/>
    </source>
</evidence>
<dbReference type="InterPro" id="IPR027444">
    <property type="entry name" value="H-NS_C_dom"/>
</dbReference>